<gene>
    <name evidence="2" type="ORF">M404DRAFT_239267</name>
</gene>
<organism evidence="2 3">
    <name type="scientific">Pisolithus tinctorius Marx 270</name>
    <dbReference type="NCBI Taxonomy" id="870435"/>
    <lineage>
        <taxon>Eukaryota</taxon>
        <taxon>Fungi</taxon>
        <taxon>Dikarya</taxon>
        <taxon>Basidiomycota</taxon>
        <taxon>Agaricomycotina</taxon>
        <taxon>Agaricomycetes</taxon>
        <taxon>Agaricomycetidae</taxon>
        <taxon>Boletales</taxon>
        <taxon>Sclerodermatineae</taxon>
        <taxon>Pisolithaceae</taxon>
        <taxon>Pisolithus</taxon>
    </lineage>
</organism>
<reference evidence="2 3" key="1">
    <citation type="submission" date="2014-04" db="EMBL/GenBank/DDBJ databases">
        <authorList>
            <consortium name="DOE Joint Genome Institute"/>
            <person name="Kuo A."/>
            <person name="Kohler A."/>
            <person name="Costa M.D."/>
            <person name="Nagy L.G."/>
            <person name="Floudas D."/>
            <person name="Copeland A."/>
            <person name="Barry K.W."/>
            <person name="Cichocki N."/>
            <person name="Veneault-Fourrey C."/>
            <person name="LaButti K."/>
            <person name="Lindquist E.A."/>
            <person name="Lipzen A."/>
            <person name="Lundell T."/>
            <person name="Morin E."/>
            <person name="Murat C."/>
            <person name="Sun H."/>
            <person name="Tunlid A."/>
            <person name="Henrissat B."/>
            <person name="Grigoriev I.V."/>
            <person name="Hibbett D.S."/>
            <person name="Martin F."/>
            <person name="Nordberg H.P."/>
            <person name="Cantor M.N."/>
            <person name="Hua S.X."/>
        </authorList>
    </citation>
    <scope>NUCLEOTIDE SEQUENCE [LARGE SCALE GENOMIC DNA]</scope>
    <source>
        <strain evidence="2 3">Marx 270</strain>
    </source>
</reference>
<evidence type="ECO:0000256" key="1">
    <source>
        <dbReference type="SAM" id="MobiDB-lite"/>
    </source>
</evidence>
<evidence type="ECO:0000313" key="2">
    <source>
        <dbReference type="EMBL" id="KIN96578.1"/>
    </source>
</evidence>
<name>A0A0C3NMK6_PISTI</name>
<feature type="region of interest" description="Disordered" evidence="1">
    <location>
        <begin position="1"/>
        <end position="27"/>
    </location>
</feature>
<protein>
    <submittedName>
        <fullName evidence="2">Uncharacterized protein</fullName>
    </submittedName>
</protein>
<proteinExistence type="predicted"/>
<dbReference type="HOGENOM" id="CLU_2590690_0_0_1"/>
<accession>A0A0C3NMK6</accession>
<evidence type="ECO:0000313" key="3">
    <source>
        <dbReference type="Proteomes" id="UP000054217"/>
    </source>
</evidence>
<dbReference type="Proteomes" id="UP000054217">
    <property type="component" value="Unassembled WGS sequence"/>
</dbReference>
<dbReference type="EMBL" id="KN832043">
    <property type="protein sequence ID" value="KIN96578.1"/>
    <property type="molecule type" value="Genomic_DNA"/>
</dbReference>
<sequence>MALPSVNRQKRAAPHGKCDNEGGVGRHGSPMGNCMWKGYSSGHLENQLMLISKMRRSLRSGSWGQRRLLSRIMLWRGHPS</sequence>
<dbReference type="InParanoid" id="A0A0C3NMK6"/>
<dbReference type="AlphaFoldDB" id="A0A0C3NMK6"/>
<reference evidence="3" key="2">
    <citation type="submission" date="2015-01" db="EMBL/GenBank/DDBJ databases">
        <title>Evolutionary Origins and Diversification of the Mycorrhizal Mutualists.</title>
        <authorList>
            <consortium name="DOE Joint Genome Institute"/>
            <consortium name="Mycorrhizal Genomics Consortium"/>
            <person name="Kohler A."/>
            <person name="Kuo A."/>
            <person name="Nagy L.G."/>
            <person name="Floudas D."/>
            <person name="Copeland A."/>
            <person name="Barry K.W."/>
            <person name="Cichocki N."/>
            <person name="Veneault-Fourrey C."/>
            <person name="LaButti K."/>
            <person name="Lindquist E.A."/>
            <person name="Lipzen A."/>
            <person name="Lundell T."/>
            <person name="Morin E."/>
            <person name="Murat C."/>
            <person name="Riley R."/>
            <person name="Ohm R."/>
            <person name="Sun H."/>
            <person name="Tunlid A."/>
            <person name="Henrissat B."/>
            <person name="Grigoriev I.V."/>
            <person name="Hibbett D.S."/>
            <person name="Martin F."/>
        </authorList>
    </citation>
    <scope>NUCLEOTIDE SEQUENCE [LARGE SCALE GENOMIC DNA]</scope>
    <source>
        <strain evidence="3">Marx 270</strain>
    </source>
</reference>
<keyword evidence="3" id="KW-1185">Reference proteome</keyword>